<protein>
    <submittedName>
        <fullName evidence="1">Uncharacterized protein</fullName>
    </submittedName>
</protein>
<accession>A0ACC0M0A6</accession>
<reference evidence="1" key="1">
    <citation type="submission" date="2022-02" db="EMBL/GenBank/DDBJ databases">
        <title>Plant Genome Project.</title>
        <authorList>
            <person name="Zhang R.-G."/>
        </authorList>
    </citation>
    <scope>NUCLEOTIDE SEQUENCE</scope>
    <source>
        <strain evidence="1">AT1</strain>
    </source>
</reference>
<dbReference type="Proteomes" id="UP001062846">
    <property type="component" value="Chromosome 10"/>
</dbReference>
<keyword evidence="2" id="KW-1185">Reference proteome</keyword>
<sequence length="176" mass="19022">MEWRRRGIGSPAAAALAVACAVLAMIPEVSSVRYTVGGSSGWSSKANLTVWAQSIHFYNGDWLYFVYDRNQLSVLQVNQTNYESCNSNSFLHNYTTGAGRDVAPLNVTGPYYFISGNGACFSGVKLALNVSNPPPPPSGSPVKSDSGFLTYTVRGQIVIPAVFAIAAVWDSFLRVW</sequence>
<proteinExistence type="predicted"/>
<dbReference type="EMBL" id="CM046397">
    <property type="protein sequence ID" value="KAI8534032.1"/>
    <property type="molecule type" value="Genomic_DNA"/>
</dbReference>
<evidence type="ECO:0000313" key="1">
    <source>
        <dbReference type="EMBL" id="KAI8534032.1"/>
    </source>
</evidence>
<evidence type="ECO:0000313" key="2">
    <source>
        <dbReference type="Proteomes" id="UP001062846"/>
    </source>
</evidence>
<name>A0ACC0M0A6_RHOML</name>
<comment type="caution">
    <text evidence="1">The sequence shown here is derived from an EMBL/GenBank/DDBJ whole genome shotgun (WGS) entry which is preliminary data.</text>
</comment>
<organism evidence="1 2">
    <name type="scientific">Rhododendron molle</name>
    <name type="common">Chinese azalea</name>
    <name type="synonym">Azalea mollis</name>
    <dbReference type="NCBI Taxonomy" id="49168"/>
    <lineage>
        <taxon>Eukaryota</taxon>
        <taxon>Viridiplantae</taxon>
        <taxon>Streptophyta</taxon>
        <taxon>Embryophyta</taxon>
        <taxon>Tracheophyta</taxon>
        <taxon>Spermatophyta</taxon>
        <taxon>Magnoliopsida</taxon>
        <taxon>eudicotyledons</taxon>
        <taxon>Gunneridae</taxon>
        <taxon>Pentapetalae</taxon>
        <taxon>asterids</taxon>
        <taxon>Ericales</taxon>
        <taxon>Ericaceae</taxon>
        <taxon>Ericoideae</taxon>
        <taxon>Rhodoreae</taxon>
        <taxon>Rhododendron</taxon>
    </lineage>
</organism>
<gene>
    <name evidence="1" type="ORF">RHMOL_Rhmol10G0056900</name>
</gene>